<dbReference type="EMBL" id="CP066744">
    <property type="protein sequence ID" value="QQK07650.1"/>
    <property type="molecule type" value="Genomic_DNA"/>
</dbReference>
<keyword evidence="1" id="KW-0378">Hydrolase</keyword>
<evidence type="ECO:0000313" key="1">
    <source>
        <dbReference type="EMBL" id="QQK07650.1"/>
    </source>
</evidence>
<dbReference type="EC" id="3.4.21.89" evidence="1"/>
<keyword evidence="2" id="KW-1185">Reference proteome</keyword>
<name>A0AC61MSR6_9FIRM</name>
<proteinExistence type="predicted"/>
<protein>
    <submittedName>
        <fullName evidence="1">Signal peptidase I</fullName>
        <ecNumber evidence="1">3.4.21.89</ecNumber>
    </submittedName>
</protein>
<sequence length="178" mass="20481">MNNTKKVKSEFFEWIIMIIVAIVLALIIRYFILSSTLVNGSSMEPTLKTNDRLLVNRISFMIDDLEYGDIVEFHNPNNEKEDFIKRVIATEGDTVEIKNNIVYVNNQPLNENYTSTENGFTTFGAESYWEIEKDEVFVLGDNRPNSNDSRAFGPIKKDSIVGIAFFRFYPFSKIGLLK</sequence>
<reference evidence="1 2" key="1">
    <citation type="journal article" date="2022" name="Int. J. Syst. Evol. Microbiol.">
        <title>Miniphocaeibacter halophilus sp. nov., an ammonium-tolerant acetate-producing bacterium isolated from a biogas system.</title>
        <authorList>
            <person name="Schnurer A."/>
            <person name="Singh A."/>
            <person name="Bi S."/>
            <person name="Qiao W."/>
            <person name="Westerholm M."/>
        </authorList>
    </citation>
    <scope>NUCLEOTIDE SEQUENCE [LARGE SCALE GENOMIC DNA]</scope>
    <source>
        <strain evidence="1 2">AMB_01</strain>
    </source>
</reference>
<accession>A0AC61MSR6</accession>
<evidence type="ECO:0000313" key="2">
    <source>
        <dbReference type="Proteomes" id="UP000595814"/>
    </source>
</evidence>
<organism evidence="1 2">
    <name type="scientific">Miniphocaeibacter halophilus</name>
    <dbReference type="NCBI Taxonomy" id="2931922"/>
    <lineage>
        <taxon>Bacteria</taxon>
        <taxon>Bacillati</taxon>
        <taxon>Bacillota</taxon>
        <taxon>Tissierellia</taxon>
        <taxon>Tissierellales</taxon>
        <taxon>Peptoniphilaceae</taxon>
        <taxon>Miniphocaeibacter</taxon>
    </lineage>
</organism>
<dbReference type="Proteomes" id="UP000595814">
    <property type="component" value="Chromosome"/>
</dbReference>
<gene>
    <name evidence="1" type="primary">lepB</name>
    <name evidence="1" type="ORF">JFY71_10200</name>
</gene>